<dbReference type="InterPro" id="IPR036942">
    <property type="entry name" value="Beta-barrel_TonB_sf"/>
</dbReference>
<gene>
    <name evidence="8" type="ORF">OP8BY_0141</name>
</gene>
<dbReference type="Pfam" id="PF25183">
    <property type="entry name" value="OMP_b-brl_4"/>
    <property type="match status" value="2"/>
</dbReference>
<evidence type="ECO:0000256" key="5">
    <source>
        <dbReference type="ARBA" id="ARBA00023136"/>
    </source>
</evidence>
<evidence type="ECO:0000313" key="9">
    <source>
        <dbReference type="Proteomes" id="UP000257323"/>
    </source>
</evidence>
<comment type="subcellular location">
    <subcellularLocation>
        <location evidence="1">Cell outer membrane</location>
        <topology evidence="1">Multi-pass membrane protein</topology>
    </subcellularLocation>
</comment>
<feature type="domain" description="TonB-dependent transporter Oar-like beta-barrel" evidence="7">
    <location>
        <begin position="232"/>
        <end position="443"/>
    </location>
</feature>
<dbReference type="InterPro" id="IPR057601">
    <property type="entry name" value="Oar-like_b-barrel"/>
</dbReference>
<dbReference type="EMBL" id="QUAH01000025">
    <property type="protein sequence ID" value="RFT14656.1"/>
    <property type="molecule type" value="Genomic_DNA"/>
</dbReference>
<evidence type="ECO:0000313" key="8">
    <source>
        <dbReference type="EMBL" id="RFT14656.1"/>
    </source>
</evidence>
<dbReference type="SUPFAM" id="SSF56935">
    <property type="entry name" value="Porins"/>
    <property type="match status" value="1"/>
</dbReference>
<name>A0A3E2BJ50_9BACT</name>
<keyword evidence="5" id="KW-0472">Membrane</keyword>
<keyword evidence="2" id="KW-0813">Transport</keyword>
<evidence type="ECO:0000259" key="7">
    <source>
        <dbReference type="Pfam" id="PF25183"/>
    </source>
</evidence>
<evidence type="ECO:0000256" key="4">
    <source>
        <dbReference type="ARBA" id="ARBA00022692"/>
    </source>
</evidence>
<dbReference type="PANTHER" id="PTHR30069">
    <property type="entry name" value="TONB-DEPENDENT OUTER MEMBRANE RECEPTOR"/>
    <property type="match status" value="1"/>
</dbReference>
<organism evidence="8 9">
    <name type="scientific">Candidatus Saccharicenans subterraneus</name>
    <dbReference type="NCBI Taxonomy" id="2508984"/>
    <lineage>
        <taxon>Bacteria</taxon>
        <taxon>Candidatus Aminicenantota</taxon>
        <taxon>Candidatus Aminicenantia</taxon>
        <taxon>Candidatus Aminicenantales</taxon>
        <taxon>Candidatus Saccharicenantaceae</taxon>
        <taxon>Candidatus Saccharicenans</taxon>
    </lineage>
</organism>
<dbReference type="InterPro" id="IPR037066">
    <property type="entry name" value="Plug_dom_sf"/>
</dbReference>
<dbReference type="AlphaFoldDB" id="A0A3E2BJ50"/>
<accession>A0A3E2BJ50</accession>
<dbReference type="Gene3D" id="2.170.130.10">
    <property type="entry name" value="TonB-dependent receptor, plug domain"/>
    <property type="match status" value="1"/>
</dbReference>
<evidence type="ECO:0000256" key="2">
    <source>
        <dbReference type="ARBA" id="ARBA00022448"/>
    </source>
</evidence>
<dbReference type="Gene3D" id="2.40.170.20">
    <property type="entry name" value="TonB-dependent receptor, beta-barrel domain"/>
    <property type="match status" value="1"/>
</dbReference>
<keyword evidence="3" id="KW-1134">Transmembrane beta strand</keyword>
<protein>
    <submittedName>
        <fullName evidence="8">Oar protein</fullName>
    </submittedName>
</protein>
<comment type="caution">
    <text evidence="8">The sequence shown here is derived from an EMBL/GenBank/DDBJ whole genome shotgun (WGS) entry which is preliminary data.</text>
</comment>
<keyword evidence="6" id="KW-0998">Cell outer membrane</keyword>
<dbReference type="GO" id="GO:0009279">
    <property type="term" value="C:cell outer membrane"/>
    <property type="evidence" value="ECO:0007669"/>
    <property type="project" value="UniProtKB-SubCell"/>
</dbReference>
<evidence type="ECO:0000256" key="3">
    <source>
        <dbReference type="ARBA" id="ARBA00022452"/>
    </source>
</evidence>
<dbReference type="GO" id="GO:0015344">
    <property type="term" value="F:siderophore uptake transmembrane transporter activity"/>
    <property type="evidence" value="ECO:0007669"/>
    <property type="project" value="TreeGrafter"/>
</dbReference>
<feature type="domain" description="TonB-dependent transporter Oar-like beta-barrel" evidence="7">
    <location>
        <begin position="457"/>
        <end position="711"/>
    </location>
</feature>
<dbReference type="PANTHER" id="PTHR30069:SF46">
    <property type="entry name" value="OAR PROTEIN"/>
    <property type="match status" value="1"/>
</dbReference>
<evidence type="ECO:0000256" key="6">
    <source>
        <dbReference type="ARBA" id="ARBA00023237"/>
    </source>
</evidence>
<dbReference type="Proteomes" id="UP000257323">
    <property type="component" value="Unassembled WGS sequence"/>
</dbReference>
<sequence length="821" mass="91716">MVEAFLEGFAPSKIERVVIHAGTTATLDITLSPAKLETEVNVVAAAPVVDVTDASLAKTFISRELLAAVPNSQNTHEIVNMAPGVTEFSAYGGGDQVGNSWTIDGAEVSSAWFGGGQYATPIDYNVVEEAQVIALGAPAEYGGFTGAVINIVTKSGGNTLSGDAQLLFKGRSWQSSNIKAGDPEWVLLPETPITDRLDTSFHLGGPIIRDKLWFFSGFQYLKSETKLLSSGKESPTTMPKYFVKLSFQLSNRDRIQAFFERHTYTNKQSQLSALIHPDGNWDVLWGTTIFNLSYLHTVSADSIFELKFAGTWGSWNSIPSSRDKSISGHWDLVTGESWGNAYWWSDQPDHKINVRSTFSQRADGFLGSHDLKVGAEVEQSGGVWDMTINGGVAYFDLNHEPYMAYTEHGHKGFSNIRWSFFLQDDWKITDSLVINPGIRYGLERGSVPGIDQTVWKPHMGLEPRIGLTWDIFKNQRTVLKAHYGKYNDGVRSYNYWDLTPSGDQIYYLVPEWGTLEYWFTVYGQNLYSVDPNIKIPSMNQLVLGLEQVLGKDLSASAAFIHKKWINFIDTVELNGTYEEVQYTDPDTGNSFTVYNQTNVGTNPHYLITNPRVGADIGAAFPGIVMVDPTRKYTGVQFTISKRFSNRWQFYASYTYSKEEGSYSNAHTATGYYGVGGTGNYHDPNRQINLYGHSTISPPHVLKVLFSYLLPWDINFSAFYRYNSGRTWTRTTTLTIVDQATKPYLLLEPQGSRRMAAISNLDLRVEKTVRVRNIGISLMLDVFNVFNQAAPTSVNVFVGENFGLPLTVTAPRTYRAGLRLFY</sequence>
<keyword evidence="4" id="KW-0812">Transmembrane</keyword>
<reference evidence="8 9" key="1">
    <citation type="submission" date="2018-08" db="EMBL/GenBank/DDBJ databases">
        <title>Genome analysis of the thermophilic bacterium of the candidate phylum Aminicenantes from deep subsurface aquifer revealed its physiology and ecological role.</title>
        <authorList>
            <person name="Kadnikov V.V."/>
            <person name="Mardanov A.V."/>
            <person name="Beletsky A.V."/>
            <person name="Karnachuk O.V."/>
            <person name="Ravin N.V."/>
        </authorList>
    </citation>
    <scope>NUCLEOTIDE SEQUENCE [LARGE SCALE GENOMIC DNA]</scope>
    <source>
        <strain evidence="8">BY38</strain>
    </source>
</reference>
<dbReference type="InterPro" id="IPR039426">
    <property type="entry name" value="TonB-dep_rcpt-like"/>
</dbReference>
<dbReference type="GO" id="GO:0044718">
    <property type="term" value="P:siderophore transmembrane transport"/>
    <property type="evidence" value="ECO:0007669"/>
    <property type="project" value="TreeGrafter"/>
</dbReference>
<evidence type="ECO:0000256" key="1">
    <source>
        <dbReference type="ARBA" id="ARBA00004571"/>
    </source>
</evidence>
<proteinExistence type="predicted"/>